<comment type="caution">
    <text evidence="6">The sequence shown here is derived from an EMBL/GenBank/DDBJ whole genome shotgun (WGS) entry which is preliminary data.</text>
</comment>
<evidence type="ECO:0000256" key="4">
    <source>
        <dbReference type="SAM" id="MobiDB-lite"/>
    </source>
</evidence>
<dbReference type="RefSeq" id="WP_211336079.1">
    <property type="nucleotide sequence ID" value="NZ_RKHK01000001.1"/>
</dbReference>
<evidence type="ECO:0000313" key="6">
    <source>
        <dbReference type="EMBL" id="ROR73046.1"/>
    </source>
</evidence>
<dbReference type="GO" id="GO:0042956">
    <property type="term" value="P:maltodextrin transmembrane transport"/>
    <property type="evidence" value="ECO:0007669"/>
    <property type="project" value="TreeGrafter"/>
</dbReference>
<keyword evidence="7" id="KW-1185">Reference proteome</keyword>
<evidence type="ECO:0000256" key="2">
    <source>
        <dbReference type="ARBA" id="ARBA00022448"/>
    </source>
</evidence>
<evidence type="ECO:0000256" key="1">
    <source>
        <dbReference type="ARBA" id="ARBA00008520"/>
    </source>
</evidence>
<organism evidence="6 7">
    <name type="scientific">Bogoriella caseilytica</name>
    <dbReference type="NCBI Taxonomy" id="56055"/>
    <lineage>
        <taxon>Bacteria</taxon>
        <taxon>Bacillati</taxon>
        <taxon>Actinomycetota</taxon>
        <taxon>Actinomycetes</taxon>
        <taxon>Micrococcales</taxon>
        <taxon>Bogoriellaceae</taxon>
        <taxon>Bogoriella</taxon>
    </lineage>
</organism>
<feature type="signal peptide" evidence="5">
    <location>
        <begin position="1"/>
        <end position="19"/>
    </location>
</feature>
<dbReference type="Pfam" id="PF01547">
    <property type="entry name" value="SBP_bac_1"/>
    <property type="match status" value="1"/>
</dbReference>
<feature type="chain" id="PRO_5039707264" evidence="5">
    <location>
        <begin position="20"/>
        <end position="448"/>
    </location>
</feature>
<evidence type="ECO:0000256" key="5">
    <source>
        <dbReference type="SAM" id="SignalP"/>
    </source>
</evidence>
<name>A0A3N2BCR8_9MICO</name>
<sequence length="448" mass="48049">MRRTTPTRLAAIGAASALALTACGIGGGTSEEENGGDAGSENGGDAGTENGGDADAEISGEISFMTWNLRGGYEEYFTDLVAEFEEEYPDVTVEWLDHPPEGFQDTLSADAAAGNLPDVINVGPELAYSLAAAGMLMDISETDPEAAETYLPEAWEGMTFEGAGGGTYGYPWYLNTGPSFFNTDLFEECGLDPENLPETYDELFEQGSTMGENCDGVSMIGRLPTIEMMGMYGVELMNEDATEFTFNNDEGVELVQHFIDLYSDAGLTAEALNALQTGELDAFKAGEVGWLPGSSYTLQELRDTAPDIYEAAAMGPLINNTSPNMYIQAIVVNADTPNAEASMAFSRFLTNAENQMEFAQAANVFPSIAELLDDPHFTEDDGTDNGAVRVEAADQLREAVAWWPPAFSGGADVEYLREQIAQAIQGQKTAQEALDDAVAYSNNRLSNQ</sequence>
<dbReference type="SUPFAM" id="SSF53850">
    <property type="entry name" value="Periplasmic binding protein-like II"/>
    <property type="match status" value="1"/>
</dbReference>
<dbReference type="GO" id="GO:0055052">
    <property type="term" value="C:ATP-binding cassette (ABC) transporter complex, substrate-binding subunit-containing"/>
    <property type="evidence" value="ECO:0007669"/>
    <property type="project" value="TreeGrafter"/>
</dbReference>
<dbReference type="PANTHER" id="PTHR30061:SF50">
    <property type="entry name" value="MALTOSE_MALTODEXTRIN-BINDING PERIPLASMIC PROTEIN"/>
    <property type="match status" value="1"/>
</dbReference>
<dbReference type="Proteomes" id="UP000280668">
    <property type="component" value="Unassembled WGS sequence"/>
</dbReference>
<feature type="compositionally biased region" description="Gly residues" evidence="4">
    <location>
        <begin position="36"/>
        <end position="50"/>
    </location>
</feature>
<comment type="similarity">
    <text evidence="1">Belongs to the bacterial solute-binding protein 1 family.</text>
</comment>
<gene>
    <name evidence="6" type="ORF">EDD31_1412</name>
</gene>
<feature type="region of interest" description="Disordered" evidence="4">
    <location>
        <begin position="28"/>
        <end position="56"/>
    </location>
</feature>
<accession>A0A3N2BCR8</accession>
<keyword evidence="3 5" id="KW-0732">Signal</keyword>
<dbReference type="CDD" id="cd13585">
    <property type="entry name" value="PBP2_TMBP_like"/>
    <property type="match status" value="1"/>
</dbReference>
<proteinExistence type="inferred from homology"/>
<dbReference type="Gene3D" id="3.40.190.10">
    <property type="entry name" value="Periplasmic binding protein-like II"/>
    <property type="match status" value="1"/>
</dbReference>
<evidence type="ECO:0000256" key="3">
    <source>
        <dbReference type="ARBA" id="ARBA00022729"/>
    </source>
</evidence>
<dbReference type="PROSITE" id="PS51257">
    <property type="entry name" value="PROKAR_LIPOPROTEIN"/>
    <property type="match status" value="1"/>
</dbReference>
<dbReference type="GO" id="GO:1901982">
    <property type="term" value="F:maltose binding"/>
    <property type="evidence" value="ECO:0007669"/>
    <property type="project" value="TreeGrafter"/>
</dbReference>
<evidence type="ECO:0000313" key="7">
    <source>
        <dbReference type="Proteomes" id="UP000280668"/>
    </source>
</evidence>
<reference evidence="6 7" key="1">
    <citation type="submission" date="2018-11" db="EMBL/GenBank/DDBJ databases">
        <title>Sequencing the genomes of 1000 actinobacteria strains.</title>
        <authorList>
            <person name="Klenk H.-P."/>
        </authorList>
    </citation>
    <scope>NUCLEOTIDE SEQUENCE [LARGE SCALE GENOMIC DNA]</scope>
    <source>
        <strain evidence="6 7">DSM 11294</strain>
    </source>
</reference>
<keyword evidence="2" id="KW-0813">Transport</keyword>
<dbReference type="GO" id="GO:0015768">
    <property type="term" value="P:maltose transport"/>
    <property type="evidence" value="ECO:0007669"/>
    <property type="project" value="TreeGrafter"/>
</dbReference>
<dbReference type="EMBL" id="RKHK01000001">
    <property type="protein sequence ID" value="ROR73046.1"/>
    <property type="molecule type" value="Genomic_DNA"/>
</dbReference>
<dbReference type="PANTHER" id="PTHR30061">
    <property type="entry name" value="MALTOSE-BINDING PERIPLASMIC PROTEIN"/>
    <property type="match status" value="1"/>
</dbReference>
<dbReference type="InterPro" id="IPR006059">
    <property type="entry name" value="SBP"/>
</dbReference>
<protein>
    <submittedName>
        <fullName evidence="6">Carbohydrate ABC transporter substrate-binding protein (CUT1 family)</fullName>
    </submittedName>
</protein>
<dbReference type="AlphaFoldDB" id="A0A3N2BCR8"/>